<evidence type="ECO:0008006" key="3">
    <source>
        <dbReference type="Google" id="ProtNLM"/>
    </source>
</evidence>
<dbReference type="EMBL" id="JACDTY010000005">
    <property type="protein sequence ID" value="MBA1141336.1"/>
    <property type="molecule type" value="Genomic_DNA"/>
</dbReference>
<evidence type="ECO:0000313" key="1">
    <source>
        <dbReference type="EMBL" id="MBA1141336.1"/>
    </source>
</evidence>
<reference evidence="1 2" key="1">
    <citation type="submission" date="2020-07" db="EMBL/GenBank/DDBJ databases">
        <title>Definition of the novel symbiovar canariense within Mesorhizobium novociceri, a new species of genus Mesorhizobium nodulating Cicer canariense in the Caldera de Taburiente National Park (La Palma, Canary Islands).</title>
        <authorList>
            <person name="Leon-Barrios M."/>
            <person name="Perez-Yepez J."/>
            <person name="Flores-Felix J.D."/>
            <person name="Ramirez-Baena M.H."/>
            <person name="Pulido-Suarez L."/>
            <person name="Igual J.M."/>
            <person name="Velazquez E."/>
            <person name="Peix A."/>
        </authorList>
    </citation>
    <scope>NUCLEOTIDE SEQUENCE [LARGE SCALE GENOMIC DNA]</scope>
    <source>
        <strain evidence="1 2">CCANP35</strain>
    </source>
</reference>
<protein>
    <recommendedName>
        <fullName evidence="3">Calcium-binding protein</fullName>
    </recommendedName>
</protein>
<accession>A0A838B3Y2</accession>
<evidence type="ECO:0000313" key="2">
    <source>
        <dbReference type="Proteomes" id="UP000558284"/>
    </source>
</evidence>
<dbReference type="Gene3D" id="2.160.20.160">
    <property type="match status" value="1"/>
</dbReference>
<dbReference type="AlphaFoldDB" id="A0A838B3Y2"/>
<dbReference type="PRINTS" id="PR00313">
    <property type="entry name" value="CABNDNGRPT"/>
</dbReference>
<keyword evidence="2" id="KW-1185">Reference proteome</keyword>
<dbReference type="RefSeq" id="WP_181058214.1">
    <property type="nucleotide sequence ID" value="NZ_JACDTY010000005.1"/>
</dbReference>
<proteinExistence type="predicted"/>
<dbReference type="Proteomes" id="UP000558284">
    <property type="component" value="Unassembled WGS sequence"/>
</dbReference>
<dbReference type="SUPFAM" id="SSF51120">
    <property type="entry name" value="beta-Roll"/>
    <property type="match status" value="1"/>
</dbReference>
<sequence>MTSVSSVSRQQVALQLLLRGDSGEKPKPVGLLTDGPSLRRGDSAQKSALERIIKLSMEGAWASNGFLVVMPVNAEFIETGSGNDTVNVTSSGDDTAPNYISLGDGNDRLNLVATEDATSDYWQGSTTAGAMALKASDAVNHEISVFVPDGRGIFAGAGNDVVNIAAGRDVYSVSAGEGDDALTVSAGRDISGVWGGDGRDVLGLAGGMNIDNITGDAGDDTIAVAAGNEARSISGGQGRDIITVAGQTVGDISGGQGSDIITIASGQAVFGIRGDDGDDAIAIAAATVDRVEGGRGDDTIRINARTADAISGGLGDDRIDLTGTGKAKLFFDRGDGKDVVRVAGETTVVFAERSIDDADISYGDGKITISFADTGDSVTLDYSAATLKGSTPELSFEDTDNLDVRREAPHGWNASTLYRYFDAHGAGGFSLTLK</sequence>
<organism evidence="1 2">
    <name type="scientific">Mesorhizobium neociceri</name>
    <dbReference type="NCBI Taxonomy" id="1307853"/>
    <lineage>
        <taxon>Bacteria</taxon>
        <taxon>Pseudomonadati</taxon>
        <taxon>Pseudomonadota</taxon>
        <taxon>Alphaproteobacteria</taxon>
        <taxon>Hyphomicrobiales</taxon>
        <taxon>Phyllobacteriaceae</taxon>
        <taxon>Mesorhizobium</taxon>
    </lineage>
</organism>
<gene>
    <name evidence="1" type="ORF">H0241_13880</name>
</gene>
<dbReference type="InterPro" id="IPR011049">
    <property type="entry name" value="Serralysin-like_metalloprot_C"/>
</dbReference>
<name>A0A838B3Y2_9HYPH</name>
<comment type="caution">
    <text evidence="1">The sequence shown here is derived from an EMBL/GenBank/DDBJ whole genome shotgun (WGS) entry which is preliminary data.</text>
</comment>